<reference evidence="6 7" key="1">
    <citation type="submission" date="2016-10" db="EMBL/GenBank/DDBJ databases">
        <title>Arsenicibacter rosenii gen. nov., sp. nov., an efficient arsenic-methylating bacterium isolated from an arsenic-contaminated paddy soil.</title>
        <authorList>
            <person name="Huang K."/>
        </authorList>
    </citation>
    <scope>NUCLEOTIDE SEQUENCE [LARGE SCALE GENOMIC DNA]</scope>
    <source>
        <strain evidence="6 7">SM-1</strain>
    </source>
</reference>
<dbReference type="InterPro" id="IPR018967">
    <property type="entry name" value="FeS-contain_CDGSH-typ"/>
</dbReference>
<dbReference type="Pfam" id="PF06902">
    <property type="entry name" value="Fer4_19"/>
    <property type="match status" value="1"/>
</dbReference>
<evidence type="ECO:0000256" key="1">
    <source>
        <dbReference type="ARBA" id="ARBA00022714"/>
    </source>
</evidence>
<keyword evidence="2" id="KW-0479">Metal-binding</keyword>
<evidence type="ECO:0000259" key="5">
    <source>
        <dbReference type="SMART" id="SM00704"/>
    </source>
</evidence>
<name>A0A1S2VFB9_9BACT</name>
<evidence type="ECO:0000313" key="6">
    <source>
        <dbReference type="EMBL" id="OIN57451.1"/>
    </source>
</evidence>
<dbReference type="EMBL" id="MORL01000012">
    <property type="protein sequence ID" value="OIN57451.1"/>
    <property type="molecule type" value="Genomic_DNA"/>
</dbReference>
<dbReference type="Gene3D" id="3.40.5.90">
    <property type="entry name" value="CDGSH iron-sulfur domain, mitoNEET-type"/>
    <property type="match status" value="1"/>
</dbReference>
<protein>
    <recommendedName>
        <fullName evidence="5">Iron-binding zinc finger CDGSH type domain-containing protein</fullName>
    </recommendedName>
</protein>
<dbReference type="Pfam" id="PF09360">
    <property type="entry name" value="zf-CDGSH"/>
    <property type="match status" value="1"/>
</dbReference>
<evidence type="ECO:0000256" key="2">
    <source>
        <dbReference type="ARBA" id="ARBA00022723"/>
    </source>
</evidence>
<accession>A0A1S2VFB9</accession>
<comment type="caution">
    <text evidence="6">The sequence shown here is derived from an EMBL/GenBank/DDBJ whole genome shotgun (WGS) entry which is preliminary data.</text>
</comment>
<keyword evidence="3" id="KW-0408">Iron</keyword>
<keyword evidence="1" id="KW-0001">2Fe-2S</keyword>
<dbReference type="InterPro" id="IPR010693">
    <property type="entry name" value="Divergent_4Fe-4S_mono-cluster"/>
</dbReference>
<dbReference type="GO" id="GO:0046872">
    <property type="term" value="F:metal ion binding"/>
    <property type="evidence" value="ECO:0007669"/>
    <property type="project" value="UniProtKB-KW"/>
</dbReference>
<sequence length="148" mass="16559">MNEQQPEIVKEYTNGEITVVWKPATCIHSKHCWTELRTVFNPKDRPWVHMDGSTTNRIIEQVDRCPSKALTYYRNETGQPEAAEPEVTVENIIEPLANGPLLVYGNVLVKNTDGTETRCTEVTAFCRCGGSANKPYCDGTHVKIGFSA</sequence>
<dbReference type="GO" id="GO:0005737">
    <property type="term" value="C:cytoplasm"/>
    <property type="evidence" value="ECO:0007669"/>
    <property type="project" value="UniProtKB-ARBA"/>
</dbReference>
<dbReference type="Proteomes" id="UP000181790">
    <property type="component" value="Unassembled WGS sequence"/>
</dbReference>
<dbReference type="OrthoDB" id="9795032at2"/>
<proteinExistence type="predicted"/>
<keyword evidence="4" id="KW-0411">Iron-sulfur</keyword>
<dbReference type="GO" id="GO:0051537">
    <property type="term" value="F:2 iron, 2 sulfur cluster binding"/>
    <property type="evidence" value="ECO:0007669"/>
    <property type="project" value="UniProtKB-KW"/>
</dbReference>
<organism evidence="6 7">
    <name type="scientific">Arsenicibacter rosenii</name>
    <dbReference type="NCBI Taxonomy" id="1750698"/>
    <lineage>
        <taxon>Bacteria</taxon>
        <taxon>Pseudomonadati</taxon>
        <taxon>Bacteroidota</taxon>
        <taxon>Cytophagia</taxon>
        <taxon>Cytophagales</taxon>
        <taxon>Spirosomataceae</taxon>
        <taxon>Arsenicibacter</taxon>
    </lineage>
</organism>
<dbReference type="SMART" id="SM00704">
    <property type="entry name" value="ZnF_CDGSH"/>
    <property type="match status" value="1"/>
</dbReference>
<evidence type="ECO:0000256" key="3">
    <source>
        <dbReference type="ARBA" id="ARBA00023004"/>
    </source>
</evidence>
<dbReference type="InterPro" id="IPR042216">
    <property type="entry name" value="MitoNEET_CISD"/>
</dbReference>
<evidence type="ECO:0000256" key="4">
    <source>
        <dbReference type="ARBA" id="ARBA00023014"/>
    </source>
</evidence>
<dbReference type="AlphaFoldDB" id="A0A1S2VFB9"/>
<dbReference type="RefSeq" id="WP_071504911.1">
    <property type="nucleotide sequence ID" value="NZ_MORL01000012.1"/>
</dbReference>
<keyword evidence="7" id="KW-1185">Reference proteome</keyword>
<evidence type="ECO:0000313" key="7">
    <source>
        <dbReference type="Proteomes" id="UP000181790"/>
    </source>
</evidence>
<feature type="domain" description="Iron-binding zinc finger CDGSH type" evidence="5">
    <location>
        <begin position="110"/>
        <end position="147"/>
    </location>
</feature>
<gene>
    <name evidence="6" type="ORF">BLX24_19670</name>
</gene>